<evidence type="ECO:0000313" key="3">
    <source>
        <dbReference type="EMBL" id="NBE53583.1"/>
    </source>
</evidence>
<evidence type="ECO:0000256" key="1">
    <source>
        <dbReference type="SAM" id="MobiDB-lite"/>
    </source>
</evidence>
<name>A0A964UQJ0_9ACTN</name>
<sequence length="175" mass="18365">MNLRLALRAPTTWSAARWSVALASAVLSALLLGLPTALVPSPFFGREIPPEWWSYPVLVASALLAGLLIATYVRTGTERTDRTDPERTERTERTDRAGKPERVSRLGSAGALLSFLAVGCPVCNKLALLALGTSGALTVWAPLQPALAVASLVLLAVATARRLAGEVACPAPAGR</sequence>
<feature type="transmembrane region" description="Helical" evidence="2">
    <location>
        <begin position="137"/>
        <end position="158"/>
    </location>
</feature>
<reference evidence="3" key="1">
    <citation type="submission" date="2020-01" db="EMBL/GenBank/DDBJ databases">
        <title>Whole-genome analyses of novel actinobacteria.</title>
        <authorList>
            <person name="Sahin N."/>
        </authorList>
    </citation>
    <scope>NUCLEOTIDE SEQUENCE</scope>
    <source>
        <strain evidence="3">YC537</strain>
    </source>
</reference>
<proteinExistence type="predicted"/>
<feature type="transmembrane region" description="Helical" evidence="2">
    <location>
        <begin position="109"/>
        <end position="131"/>
    </location>
</feature>
<organism evidence="3 4">
    <name type="scientific">Streptomyces boluensis</name>
    <dbReference type="NCBI Taxonomy" id="1775135"/>
    <lineage>
        <taxon>Bacteria</taxon>
        <taxon>Bacillati</taxon>
        <taxon>Actinomycetota</taxon>
        <taxon>Actinomycetes</taxon>
        <taxon>Kitasatosporales</taxon>
        <taxon>Streptomycetaceae</taxon>
        <taxon>Streptomyces</taxon>
    </lineage>
</organism>
<evidence type="ECO:0000256" key="2">
    <source>
        <dbReference type="SAM" id="Phobius"/>
    </source>
</evidence>
<evidence type="ECO:0000313" key="4">
    <source>
        <dbReference type="Proteomes" id="UP000598297"/>
    </source>
</evidence>
<feature type="region of interest" description="Disordered" evidence="1">
    <location>
        <begin position="78"/>
        <end position="101"/>
    </location>
</feature>
<dbReference type="RefSeq" id="WP_161699618.1">
    <property type="nucleotide sequence ID" value="NZ_JAAAHS010000151.1"/>
</dbReference>
<dbReference type="AlphaFoldDB" id="A0A964UQJ0"/>
<gene>
    <name evidence="3" type="ORF">GUY60_19570</name>
</gene>
<keyword evidence="2" id="KW-1133">Transmembrane helix</keyword>
<comment type="caution">
    <text evidence="3">The sequence shown here is derived from an EMBL/GenBank/DDBJ whole genome shotgun (WGS) entry which is preliminary data.</text>
</comment>
<keyword evidence="2" id="KW-0812">Transmembrane</keyword>
<feature type="transmembrane region" description="Helical" evidence="2">
    <location>
        <begin position="53"/>
        <end position="73"/>
    </location>
</feature>
<dbReference type="Proteomes" id="UP000598297">
    <property type="component" value="Unassembled WGS sequence"/>
</dbReference>
<keyword evidence="2" id="KW-0472">Membrane</keyword>
<dbReference type="EMBL" id="JAAAHS010000151">
    <property type="protein sequence ID" value="NBE53583.1"/>
    <property type="molecule type" value="Genomic_DNA"/>
</dbReference>
<protein>
    <submittedName>
        <fullName evidence="3">Uncharacterized protein</fullName>
    </submittedName>
</protein>
<accession>A0A964UQJ0</accession>
<keyword evidence="4" id="KW-1185">Reference proteome</keyword>